<keyword evidence="8 10" id="KW-0472">Membrane</keyword>
<dbReference type="Pfam" id="PF01151">
    <property type="entry name" value="ELO"/>
    <property type="match status" value="1"/>
</dbReference>
<keyword evidence="7 10" id="KW-0443">Lipid metabolism</keyword>
<dbReference type="Proteomes" id="UP001353858">
    <property type="component" value="Unassembled WGS sequence"/>
</dbReference>
<dbReference type="InterPro" id="IPR002076">
    <property type="entry name" value="ELO_fam"/>
</dbReference>
<evidence type="ECO:0000256" key="8">
    <source>
        <dbReference type="ARBA" id="ARBA00023136"/>
    </source>
</evidence>
<reference evidence="13" key="1">
    <citation type="submission" date="2023-01" db="EMBL/GenBank/DDBJ databases">
        <title>Key to firefly adult light organ development and bioluminescence: homeobox transcription factors regulate luciferase expression and transportation to peroxisome.</title>
        <authorList>
            <person name="Fu X."/>
        </authorList>
    </citation>
    <scope>NUCLEOTIDE SEQUENCE [LARGE SCALE GENOMIC DNA]</scope>
</reference>
<dbReference type="GO" id="GO:0034625">
    <property type="term" value="P:fatty acid elongation, monounsaturated fatty acid"/>
    <property type="evidence" value="ECO:0007669"/>
    <property type="project" value="TreeGrafter"/>
</dbReference>
<dbReference type="GO" id="GO:0005789">
    <property type="term" value="C:endoplasmic reticulum membrane"/>
    <property type="evidence" value="ECO:0007669"/>
    <property type="project" value="TreeGrafter"/>
</dbReference>
<feature type="transmembrane region" description="Helical" evidence="10">
    <location>
        <begin position="316"/>
        <end position="338"/>
    </location>
</feature>
<evidence type="ECO:0000256" key="10">
    <source>
        <dbReference type="RuleBase" id="RU361115"/>
    </source>
</evidence>
<evidence type="ECO:0000313" key="13">
    <source>
        <dbReference type="Proteomes" id="UP001353858"/>
    </source>
</evidence>
<feature type="compositionally biased region" description="Polar residues" evidence="11">
    <location>
        <begin position="29"/>
        <end position="49"/>
    </location>
</feature>
<keyword evidence="13" id="KW-1185">Reference proteome</keyword>
<dbReference type="EMBL" id="JARPUR010000005">
    <property type="protein sequence ID" value="KAK4875002.1"/>
    <property type="molecule type" value="Genomic_DNA"/>
</dbReference>
<accession>A0AAN7PSW0</accession>
<dbReference type="EC" id="2.3.1.199" evidence="10"/>
<feature type="transmembrane region" description="Helical" evidence="10">
    <location>
        <begin position="380"/>
        <end position="399"/>
    </location>
</feature>
<evidence type="ECO:0000256" key="5">
    <source>
        <dbReference type="ARBA" id="ARBA00022832"/>
    </source>
</evidence>
<keyword evidence="3 10" id="KW-0808">Transferase</keyword>
<name>A0AAN7PSW0_9COLE</name>
<evidence type="ECO:0000256" key="6">
    <source>
        <dbReference type="ARBA" id="ARBA00022989"/>
    </source>
</evidence>
<feature type="transmembrane region" description="Helical" evidence="10">
    <location>
        <begin position="212"/>
        <end position="231"/>
    </location>
</feature>
<keyword evidence="2 10" id="KW-0444">Lipid biosynthesis</keyword>
<evidence type="ECO:0000256" key="1">
    <source>
        <dbReference type="ARBA" id="ARBA00004141"/>
    </source>
</evidence>
<sequence>MSTKRKKPSGSEFRKSAKLIKEKKELSITHGSETSTTDSPASPVDSSQSLEVASVEITQDVNTPNYECRNELASSTSGVFNTDPADWDINNQTIDFVAMNGFSQNSDGDFSASKRTFDGVTRYLNKSLLFPMLCQIFLDFPKKVIMAHLITSAIDKYNDVLDNYSDPRVDGWLLMSSPVPTLAICLFYVYFSKFLGPKLMENRKPFNLRDVLIVYNFIQTIFSAWIFYEYLMSGWWGSYSFRCQPVDYSSNPMALRMANICWWYYFSKFTEFVDTLFFILRKKFSHVSTLHVIHHGCMPFSVWMGVKFAAGGHSTFFALLNSFVHVIMYFYYMLAAMGPKYQKYIWWKKYLTTFQMVQFVCIFTHQFQLLFTECDYPKGFMVWIGFHGVMFLFLFSDFYKVKYTSSKKAVKNNNSGACMPVEDDEKPVNGKALNGSIAGSLSNSYLESELSSTYKPCYSNGINNGFVSQSYPRNGKKID</sequence>
<proteinExistence type="inferred from homology"/>
<dbReference type="GO" id="GO:0042761">
    <property type="term" value="P:very long-chain fatty acid biosynthetic process"/>
    <property type="evidence" value="ECO:0007669"/>
    <property type="project" value="TreeGrafter"/>
</dbReference>
<evidence type="ECO:0000256" key="9">
    <source>
        <dbReference type="ARBA" id="ARBA00023160"/>
    </source>
</evidence>
<comment type="similarity">
    <text evidence="10">Belongs to the ELO family.</text>
</comment>
<dbReference type="GO" id="GO:0030148">
    <property type="term" value="P:sphingolipid biosynthetic process"/>
    <property type="evidence" value="ECO:0007669"/>
    <property type="project" value="TreeGrafter"/>
</dbReference>
<dbReference type="GO" id="GO:0034626">
    <property type="term" value="P:fatty acid elongation, polyunsaturated fatty acid"/>
    <property type="evidence" value="ECO:0007669"/>
    <property type="project" value="TreeGrafter"/>
</dbReference>
<feature type="transmembrane region" description="Helical" evidence="10">
    <location>
        <begin position="171"/>
        <end position="191"/>
    </location>
</feature>
<dbReference type="PANTHER" id="PTHR11157:SF162">
    <property type="entry name" value="ELONGATION OF VERY LONG CHAIN FATTY ACIDS PROTEIN"/>
    <property type="match status" value="1"/>
</dbReference>
<keyword evidence="6 10" id="KW-1133">Transmembrane helix</keyword>
<keyword evidence="4 10" id="KW-0812">Transmembrane</keyword>
<keyword evidence="5 10" id="KW-0276">Fatty acid metabolism</keyword>
<dbReference type="PANTHER" id="PTHR11157">
    <property type="entry name" value="FATTY ACID ACYL TRANSFERASE-RELATED"/>
    <property type="match status" value="1"/>
</dbReference>
<evidence type="ECO:0000256" key="7">
    <source>
        <dbReference type="ARBA" id="ARBA00023098"/>
    </source>
</evidence>
<evidence type="ECO:0000256" key="11">
    <source>
        <dbReference type="SAM" id="MobiDB-lite"/>
    </source>
</evidence>
<comment type="catalytic activity">
    <reaction evidence="10">
        <text>a very-long-chain acyl-CoA + malonyl-CoA + H(+) = a very-long-chain 3-oxoacyl-CoA + CO2 + CoA</text>
        <dbReference type="Rhea" id="RHEA:32727"/>
        <dbReference type="ChEBI" id="CHEBI:15378"/>
        <dbReference type="ChEBI" id="CHEBI:16526"/>
        <dbReference type="ChEBI" id="CHEBI:57287"/>
        <dbReference type="ChEBI" id="CHEBI:57384"/>
        <dbReference type="ChEBI" id="CHEBI:90725"/>
        <dbReference type="ChEBI" id="CHEBI:90736"/>
        <dbReference type="EC" id="2.3.1.199"/>
    </reaction>
</comment>
<dbReference type="GO" id="GO:0009922">
    <property type="term" value="F:fatty acid elongase activity"/>
    <property type="evidence" value="ECO:0007669"/>
    <property type="project" value="UniProtKB-EC"/>
</dbReference>
<feature type="compositionally biased region" description="Basic and acidic residues" evidence="11">
    <location>
        <begin position="12"/>
        <end position="27"/>
    </location>
</feature>
<evidence type="ECO:0000256" key="3">
    <source>
        <dbReference type="ARBA" id="ARBA00022679"/>
    </source>
</evidence>
<comment type="subcellular location">
    <subcellularLocation>
        <location evidence="1">Membrane</location>
        <topology evidence="1">Multi-pass membrane protein</topology>
    </subcellularLocation>
</comment>
<feature type="region of interest" description="Disordered" evidence="11">
    <location>
        <begin position="1"/>
        <end position="49"/>
    </location>
</feature>
<comment type="caution">
    <text evidence="12">The sequence shown here is derived from an EMBL/GenBank/DDBJ whole genome shotgun (WGS) entry which is preliminary data.</text>
</comment>
<dbReference type="AlphaFoldDB" id="A0AAN7PSW0"/>
<keyword evidence="9 10" id="KW-0275">Fatty acid biosynthesis</keyword>
<protein>
    <recommendedName>
        <fullName evidence="10">Elongation of very long chain fatty acids protein</fullName>
        <ecNumber evidence="10">2.3.1.199</ecNumber>
    </recommendedName>
    <alternativeName>
        <fullName evidence="10">Very-long-chain 3-oxoacyl-CoA synthase</fullName>
    </alternativeName>
</protein>
<dbReference type="GO" id="GO:0019367">
    <property type="term" value="P:fatty acid elongation, saturated fatty acid"/>
    <property type="evidence" value="ECO:0007669"/>
    <property type="project" value="TreeGrafter"/>
</dbReference>
<gene>
    <name evidence="12" type="ORF">RN001_011424</name>
</gene>
<feature type="transmembrane region" description="Helical" evidence="10">
    <location>
        <begin position="350"/>
        <end position="368"/>
    </location>
</feature>
<evidence type="ECO:0000313" key="12">
    <source>
        <dbReference type="EMBL" id="KAK4875002.1"/>
    </source>
</evidence>
<evidence type="ECO:0000256" key="4">
    <source>
        <dbReference type="ARBA" id="ARBA00022692"/>
    </source>
</evidence>
<organism evidence="12 13">
    <name type="scientific">Aquatica leii</name>
    <dbReference type="NCBI Taxonomy" id="1421715"/>
    <lineage>
        <taxon>Eukaryota</taxon>
        <taxon>Metazoa</taxon>
        <taxon>Ecdysozoa</taxon>
        <taxon>Arthropoda</taxon>
        <taxon>Hexapoda</taxon>
        <taxon>Insecta</taxon>
        <taxon>Pterygota</taxon>
        <taxon>Neoptera</taxon>
        <taxon>Endopterygota</taxon>
        <taxon>Coleoptera</taxon>
        <taxon>Polyphaga</taxon>
        <taxon>Elateriformia</taxon>
        <taxon>Elateroidea</taxon>
        <taxon>Lampyridae</taxon>
        <taxon>Luciolinae</taxon>
        <taxon>Aquatica</taxon>
    </lineage>
</organism>
<evidence type="ECO:0000256" key="2">
    <source>
        <dbReference type="ARBA" id="ARBA00022516"/>
    </source>
</evidence>
<feature type="transmembrane region" description="Helical" evidence="10">
    <location>
        <begin position="292"/>
        <end position="310"/>
    </location>
</feature>